<organism evidence="1 2">
    <name type="scientific">Dyadobacter jejuensis</name>
    <dbReference type="NCBI Taxonomy" id="1082580"/>
    <lineage>
        <taxon>Bacteria</taxon>
        <taxon>Pseudomonadati</taxon>
        <taxon>Bacteroidota</taxon>
        <taxon>Cytophagia</taxon>
        <taxon>Cytophagales</taxon>
        <taxon>Spirosomataceae</taxon>
        <taxon>Dyadobacter</taxon>
    </lineage>
</organism>
<dbReference type="Proteomes" id="UP000245880">
    <property type="component" value="Unassembled WGS sequence"/>
</dbReference>
<evidence type="ECO:0000313" key="1">
    <source>
        <dbReference type="EMBL" id="PWJ57491.1"/>
    </source>
</evidence>
<name>A0A316AIM0_9BACT</name>
<proteinExistence type="predicted"/>
<reference evidence="1 2" key="1">
    <citation type="submission" date="2018-03" db="EMBL/GenBank/DDBJ databases">
        <title>Genomic Encyclopedia of Archaeal and Bacterial Type Strains, Phase II (KMG-II): from individual species to whole genera.</title>
        <authorList>
            <person name="Goeker M."/>
        </authorList>
    </citation>
    <scope>NUCLEOTIDE SEQUENCE [LARGE SCALE GENOMIC DNA]</scope>
    <source>
        <strain evidence="1 2">DSM 100346</strain>
    </source>
</reference>
<sequence length="46" mass="5301">MGIALKSKNPLQIHSTGGSYYILCQKINVPSHFRFRILTHEPEIYV</sequence>
<keyword evidence="2" id="KW-1185">Reference proteome</keyword>
<protein>
    <submittedName>
        <fullName evidence="1">Uncharacterized protein</fullName>
    </submittedName>
</protein>
<dbReference type="EMBL" id="QGDT01000007">
    <property type="protein sequence ID" value="PWJ57491.1"/>
    <property type="molecule type" value="Genomic_DNA"/>
</dbReference>
<accession>A0A316AIM0</accession>
<dbReference type="AlphaFoldDB" id="A0A316AIM0"/>
<gene>
    <name evidence="1" type="ORF">CLV98_107199</name>
</gene>
<evidence type="ECO:0000313" key="2">
    <source>
        <dbReference type="Proteomes" id="UP000245880"/>
    </source>
</evidence>
<comment type="caution">
    <text evidence="1">The sequence shown here is derived from an EMBL/GenBank/DDBJ whole genome shotgun (WGS) entry which is preliminary data.</text>
</comment>